<gene>
    <name evidence="1" type="ORF">O0I10_009334</name>
</gene>
<dbReference type="Proteomes" id="UP001234581">
    <property type="component" value="Unassembled WGS sequence"/>
</dbReference>
<reference evidence="1 2" key="1">
    <citation type="submission" date="2023-03" db="EMBL/GenBank/DDBJ databases">
        <title>Genome sequence of Lichtheimia ornata CBS 291.66.</title>
        <authorList>
            <person name="Mohabir J.T."/>
            <person name="Shea T.P."/>
            <person name="Kurbessoian T."/>
            <person name="Berby B."/>
            <person name="Fontaine J."/>
            <person name="Livny J."/>
            <person name="Gnirke A."/>
            <person name="Stajich J.E."/>
            <person name="Cuomo C.A."/>
        </authorList>
    </citation>
    <scope>NUCLEOTIDE SEQUENCE [LARGE SCALE GENOMIC DNA]</scope>
    <source>
        <strain evidence="1">CBS 291.66</strain>
    </source>
</reference>
<sequence length="168" mass="19015">MQSNLVTRLASIPVVHQVAAKLQEFAIGRYVLVWLALVWDKWAPTWIDDLGCRSIDMIAPIAYHVWETMMLIRDIIVMIAQELLYKGRMQYEGLQAAYCHQLLRASTIILHTRVMQHIVVPVIGIITDSTLPALHNIANALREQLVYYLVLSKVTLQGHLGFVGICAP</sequence>
<evidence type="ECO:0000313" key="1">
    <source>
        <dbReference type="EMBL" id="KAJ8654938.1"/>
    </source>
</evidence>
<evidence type="ECO:0000313" key="2">
    <source>
        <dbReference type="Proteomes" id="UP001234581"/>
    </source>
</evidence>
<organism evidence="1 2">
    <name type="scientific">Lichtheimia ornata</name>
    <dbReference type="NCBI Taxonomy" id="688661"/>
    <lineage>
        <taxon>Eukaryota</taxon>
        <taxon>Fungi</taxon>
        <taxon>Fungi incertae sedis</taxon>
        <taxon>Mucoromycota</taxon>
        <taxon>Mucoromycotina</taxon>
        <taxon>Mucoromycetes</taxon>
        <taxon>Mucorales</taxon>
        <taxon>Lichtheimiaceae</taxon>
        <taxon>Lichtheimia</taxon>
    </lineage>
</organism>
<keyword evidence="2" id="KW-1185">Reference proteome</keyword>
<dbReference type="EMBL" id="JARTCD010000054">
    <property type="protein sequence ID" value="KAJ8654938.1"/>
    <property type="molecule type" value="Genomic_DNA"/>
</dbReference>
<proteinExistence type="predicted"/>
<name>A0AAD7XVV4_9FUNG</name>
<comment type="caution">
    <text evidence="1">The sequence shown here is derived from an EMBL/GenBank/DDBJ whole genome shotgun (WGS) entry which is preliminary data.</text>
</comment>
<dbReference type="RefSeq" id="XP_058339852.1">
    <property type="nucleotide sequence ID" value="XM_058489327.1"/>
</dbReference>
<protein>
    <submittedName>
        <fullName evidence="1">Uncharacterized protein</fullName>
    </submittedName>
</protein>
<accession>A0AAD7XVV4</accession>
<dbReference type="GeneID" id="83216741"/>
<dbReference type="AlphaFoldDB" id="A0AAD7XVV4"/>